<sequence>MTGALSCELVDDVVCVHKDLRISFQRTIRVPDNGQQVSYLPPSLGKFPLQKVSQHATKMTEAMVAKGGLFFPMHQSEAMWINFRCLSKLQYHIKVYVGGVNAMSGEPAIETNATRQEQLQRGDRTLQDYLVVPKQNWLDGIADSDGTVRQFVAMPFGSGHSVEMQVTGQDAAGGIQIEVTPRKPYRHLARKLLGPGDISIQVKTLTGKIIPLLVFQEETVEDVKVRLQHKEGIPPELQALIFARQQLEGQYGDEMHLILTLRRGGTGPLPREMSIAAGGKIKQAIHADTYSNEWLSDRTTVFNVQILNSAAYKVVTGNPPPSKPICAQTYAENGMPFFAIYEEPSGISGDFGMVKSVAQIDGIEEKNVNPGIH</sequence>
<dbReference type="EMBL" id="JAPEUX010000007">
    <property type="protein sequence ID" value="KAJ4348715.1"/>
    <property type="molecule type" value="Genomic_DNA"/>
</dbReference>
<dbReference type="SUPFAM" id="SSF54236">
    <property type="entry name" value="Ubiquitin-like"/>
    <property type="match status" value="1"/>
</dbReference>
<reference evidence="2" key="1">
    <citation type="submission" date="2022-10" db="EMBL/GenBank/DDBJ databases">
        <title>Tapping the CABI collections for fungal endophytes: first genome assemblies for Collariella, Neodidymelliopsis, Ascochyta clinopodiicola, Didymella pomorum, Didymosphaeria variabile, Neocosmospora piperis and Neocucurbitaria cava.</title>
        <authorList>
            <person name="Hill R."/>
        </authorList>
    </citation>
    <scope>NUCLEOTIDE SEQUENCE</scope>
    <source>
        <strain evidence="2">IMI 356815</strain>
    </source>
</reference>
<dbReference type="Proteomes" id="UP001140513">
    <property type="component" value="Unassembled WGS sequence"/>
</dbReference>
<dbReference type="InterPro" id="IPR019956">
    <property type="entry name" value="Ubiquitin_dom"/>
</dbReference>
<dbReference type="PRINTS" id="PR00348">
    <property type="entry name" value="UBIQUITIN"/>
</dbReference>
<proteinExistence type="predicted"/>
<dbReference type="AlphaFoldDB" id="A0A9W8XF20"/>
<dbReference type="GeneID" id="80913623"/>
<evidence type="ECO:0000313" key="2">
    <source>
        <dbReference type="EMBL" id="KAJ4348715.1"/>
    </source>
</evidence>
<comment type="caution">
    <text evidence="2">The sequence shown here is derived from an EMBL/GenBank/DDBJ whole genome shotgun (WGS) entry which is preliminary data.</text>
</comment>
<keyword evidence="3" id="KW-1185">Reference proteome</keyword>
<protein>
    <recommendedName>
        <fullName evidence="1">Ubiquitin-like domain-containing protein</fullName>
    </recommendedName>
</protein>
<dbReference type="PANTHER" id="PTHR10666">
    <property type="entry name" value="UBIQUITIN"/>
    <property type="match status" value="1"/>
</dbReference>
<dbReference type="SMART" id="SM00213">
    <property type="entry name" value="UBQ"/>
    <property type="match status" value="1"/>
</dbReference>
<dbReference type="OrthoDB" id="428577at2759"/>
<dbReference type="PROSITE" id="PS50053">
    <property type="entry name" value="UBIQUITIN_2"/>
    <property type="match status" value="1"/>
</dbReference>
<accession>A0A9W8XF20</accession>
<organism evidence="2 3">
    <name type="scientific">Didymosphaeria variabile</name>
    <dbReference type="NCBI Taxonomy" id="1932322"/>
    <lineage>
        <taxon>Eukaryota</taxon>
        <taxon>Fungi</taxon>
        <taxon>Dikarya</taxon>
        <taxon>Ascomycota</taxon>
        <taxon>Pezizomycotina</taxon>
        <taxon>Dothideomycetes</taxon>
        <taxon>Pleosporomycetidae</taxon>
        <taxon>Pleosporales</taxon>
        <taxon>Massarineae</taxon>
        <taxon>Didymosphaeriaceae</taxon>
        <taxon>Didymosphaeria</taxon>
    </lineage>
</organism>
<evidence type="ECO:0000313" key="3">
    <source>
        <dbReference type="Proteomes" id="UP001140513"/>
    </source>
</evidence>
<gene>
    <name evidence="2" type="ORF">N0V89_010093</name>
</gene>
<dbReference type="InterPro" id="IPR050158">
    <property type="entry name" value="Ubiquitin_ubiquitin-like"/>
</dbReference>
<dbReference type="Gene3D" id="3.10.20.90">
    <property type="entry name" value="Phosphatidylinositol 3-kinase Catalytic Subunit, Chain A, domain 1"/>
    <property type="match status" value="1"/>
</dbReference>
<dbReference type="InterPro" id="IPR000626">
    <property type="entry name" value="Ubiquitin-like_dom"/>
</dbReference>
<feature type="domain" description="Ubiquitin-like" evidence="1">
    <location>
        <begin position="198"/>
        <end position="248"/>
    </location>
</feature>
<dbReference type="InterPro" id="IPR029071">
    <property type="entry name" value="Ubiquitin-like_domsf"/>
</dbReference>
<dbReference type="RefSeq" id="XP_056068103.1">
    <property type="nucleotide sequence ID" value="XM_056218838.1"/>
</dbReference>
<evidence type="ECO:0000259" key="1">
    <source>
        <dbReference type="PROSITE" id="PS50053"/>
    </source>
</evidence>
<dbReference type="Pfam" id="PF00240">
    <property type="entry name" value="ubiquitin"/>
    <property type="match status" value="1"/>
</dbReference>
<name>A0A9W8XF20_9PLEO</name>